<dbReference type="Pfam" id="PF06580">
    <property type="entry name" value="His_kinase"/>
    <property type="match status" value="1"/>
</dbReference>
<evidence type="ECO:0000259" key="2">
    <source>
        <dbReference type="Pfam" id="PF06580"/>
    </source>
</evidence>
<evidence type="ECO:0000313" key="4">
    <source>
        <dbReference type="Proteomes" id="UP000464214"/>
    </source>
</evidence>
<feature type="transmembrane region" description="Helical" evidence="1">
    <location>
        <begin position="31"/>
        <end position="52"/>
    </location>
</feature>
<dbReference type="Proteomes" id="UP000464214">
    <property type="component" value="Chromosome"/>
</dbReference>
<keyword evidence="1" id="KW-1133">Transmembrane helix</keyword>
<reference evidence="3 4" key="1">
    <citation type="submission" date="2020-01" db="EMBL/GenBank/DDBJ databases">
        <authorList>
            <person name="Kim M."/>
        </authorList>
    </citation>
    <scope>NUCLEOTIDE SEQUENCE [LARGE SCALE GENOMIC DNA]</scope>
    <source>
        <strain evidence="3 4">BT10</strain>
    </source>
</reference>
<feature type="transmembrane region" description="Helical" evidence="1">
    <location>
        <begin position="64"/>
        <end position="81"/>
    </location>
</feature>
<dbReference type="AlphaFoldDB" id="A0A6P1P3T7"/>
<organism evidence="3 4">
    <name type="scientific">Nibribacter ruber</name>
    <dbReference type="NCBI Taxonomy" id="2698458"/>
    <lineage>
        <taxon>Bacteria</taxon>
        <taxon>Pseudomonadati</taxon>
        <taxon>Bacteroidota</taxon>
        <taxon>Cytophagia</taxon>
        <taxon>Cytophagales</taxon>
        <taxon>Hymenobacteraceae</taxon>
        <taxon>Nibribacter</taxon>
    </lineage>
</organism>
<name>A0A6P1P3T7_9BACT</name>
<feature type="transmembrane region" description="Helical" evidence="1">
    <location>
        <begin position="147"/>
        <end position="168"/>
    </location>
</feature>
<dbReference type="KEGG" id="nib:GU926_16785"/>
<evidence type="ECO:0000313" key="3">
    <source>
        <dbReference type="EMBL" id="QHL88996.1"/>
    </source>
</evidence>
<dbReference type="GO" id="GO:0000155">
    <property type="term" value="F:phosphorelay sensor kinase activity"/>
    <property type="evidence" value="ECO:0007669"/>
    <property type="project" value="InterPro"/>
</dbReference>
<feature type="transmembrane region" description="Helical" evidence="1">
    <location>
        <begin position="102"/>
        <end position="127"/>
    </location>
</feature>
<keyword evidence="4" id="KW-1185">Reference proteome</keyword>
<gene>
    <name evidence="3" type="ORF">GU926_16785</name>
</gene>
<evidence type="ECO:0000256" key="1">
    <source>
        <dbReference type="SAM" id="Phobius"/>
    </source>
</evidence>
<protein>
    <recommendedName>
        <fullName evidence="2">Signal transduction histidine kinase internal region domain-containing protein</fullName>
    </recommendedName>
</protein>
<proteinExistence type="predicted"/>
<dbReference type="InterPro" id="IPR010559">
    <property type="entry name" value="Sig_transdc_His_kin_internal"/>
</dbReference>
<dbReference type="EMBL" id="CP047897">
    <property type="protein sequence ID" value="QHL88996.1"/>
    <property type="molecule type" value="Genomic_DNA"/>
</dbReference>
<keyword evidence="1" id="KW-0472">Membrane</keyword>
<dbReference type="GO" id="GO:0016020">
    <property type="term" value="C:membrane"/>
    <property type="evidence" value="ECO:0007669"/>
    <property type="project" value="InterPro"/>
</dbReference>
<dbReference type="PANTHER" id="PTHR34220">
    <property type="entry name" value="SENSOR HISTIDINE KINASE YPDA"/>
    <property type="match status" value="1"/>
</dbReference>
<sequence length="372" mass="44099">MTYLLPELAHDRLTHQLPHMKKPFYLKHKRMLRYAANTGIAFVLFWTFFFIHRTGLKDFEPTDVFRLMYTSVMVNVILEGTRRIAKRLSKKYDWREYGLRRFVYEWIAVQAYILLVMVLFEIVPRLILGQVSYSFTDAEASRDIKAAFVFGSIILLFVHFIRSGIYFYNQWHRYLVQSEKLKKETIKVQFESLKQQVNPHFLFNSLNALSSLIYKDQDLAAKFVEQLSKVYRYVLENKDKELVQLHVELDFIYSYLFLLKIRFRENLRVNIQVPDELLNHMVAPLTMQLLMENAIKHNIVSRDEPLFIDVFVEGDYIIIKNNLQLRESREESTGVGLKNIINRYKFITDKKVNVEVTDANFIAKLPLLTNAA</sequence>
<dbReference type="RefSeq" id="WP_160693923.1">
    <property type="nucleotide sequence ID" value="NZ_CP047897.1"/>
</dbReference>
<keyword evidence="1" id="KW-0812">Transmembrane</keyword>
<feature type="domain" description="Signal transduction histidine kinase internal region" evidence="2">
    <location>
        <begin position="189"/>
        <end position="267"/>
    </location>
</feature>
<dbReference type="PANTHER" id="PTHR34220:SF7">
    <property type="entry name" value="SENSOR HISTIDINE KINASE YPDA"/>
    <property type="match status" value="1"/>
</dbReference>
<dbReference type="InterPro" id="IPR050640">
    <property type="entry name" value="Bact_2-comp_sensor_kinase"/>
</dbReference>
<accession>A0A6P1P3T7</accession>